<dbReference type="PANTHER" id="PTHR42765:SF1">
    <property type="entry name" value="ISOLEUCINE--TRNA LIGASE, MITOCHONDRIAL"/>
    <property type="match status" value="1"/>
</dbReference>
<dbReference type="GO" id="GO:0002161">
    <property type="term" value="F:aminoacyl-tRNA deacylase activity"/>
    <property type="evidence" value="ECO:0007669"/>
    <property type="project" value="InterPro"/>
</dbReference>
<dbReference type="InterPro" id="IPR050081">
    <property type="entry name" value="Ile-tRNA_ligase"/>
</dbReference>
<dbReference type="InterPro" id="IPR001412">
    <property type="entry name" value="aa-tRNA-synth_I_CS"/>
</dbReference>
<evidence type="ECO:0000259" key="8">
    <source>
        <dbReference type="Pfam" id="PF00133"/>
    </source>
</evidence>
<dbReference type="FunFam" id="3.40.50.620:FF:000042">
    <property type="entry name" value="Isoleucine--tRNA ligase"/>
    <property type="match status" value="1"/>
</dbReference>
<dbReference type="HAMAP" id="MF_02002">
    <property type="entry name" value="Ile_tRNA_synth_type1"/>
    <property type="match status" value="1"/>
</dbReference>
<evidence type="ECO:0000256" key="6">
    <source>
        <dbReference type="ARBA" id="ARBA00022917"/>
    </source>
</evidence>
<evidence type="ECO:0000256" key="7">
    <source>
        <dbReference type="ARBA" id="ARBA00023146"/>
    </source>
</evidence>
<dbReference type="InterPro" id="IPR014729">
    <property type="entry name" value="Rossmann-like_a/b/a_fold"/>
</dbReference>
<keyword evidence="3 10" id="KW-0436">Ligase</keyword>
<dbReference type="NCBIfam" id="TIGR00392">
    <property type="entry name" value="ileS"/>
    <property type="match status" value="1"/>
</dbReference>
<feature type="domain" description="Aminoacyl-tRNA synthetase class Ia" evidence="8">
    <location>
        <begin position="36"/>
        <end position="656"/>
    </location>
</feature>
<dbReference type="PRINTS" id="PR00984">
    <property type="entry name" value="TRNASYNTHILE"/>
</dbReference>
<dbReference type="SUPFAM" id="SSF52374">
    <property type="entry name" value="Nucleotidylyl transferase"/>
    <property type="match status" value="1"/>
</dbReference>
<dbReference type="SUPFAM" id="SSF50677">
    <property type="entry name" value="ValRS/IleRS/LeuRS editing domain"/>
    <property type="match status" value="1"/>
</dbReference>
<evidence type="ECO:0000256" key="2">
    <source>
        <dbReference type="ARBA" id="ARBA00022490"/>
    </source>
</evidence>
<sequence>MPAMLADKPTDYKYTVFLPKTHFPMRAYLPTLEPRLLAHWNDIGLYRQLRERSAGRSRFVLHDGPPYANGHLHVGHALNKILKDIIVKARQMACFDANYVPGWDCHGLPIEWKVEEGYRAAGRHKDTTNVVAFRKDCRAFAAHWIQVQSEEFQRLGIIGDWERPYTTMDYAAEASIVAALGLFLMSGSLYKWAKPVLWSVVEQTALAEAEIEYYDHVSTVLFVRFSIIQSKVQELEKTAVVIWTTTPWTLPGNRAIAFGSTQDYVVIRVTGVEPGSLARLGEHLLVANTLVDSTVQAARITSYARVTVISGAALAGTICAHPWRGQGYNFDVPLLSADFVTADQGTGFVQIAPGHGEDDWHLGQASGLPVPEIVAGNGVYLQDVPLFAGQHVFKVDGMVVESLQAAGALLASDRLTHSCPHSWRSKALLIFRTTPQWFISMETHELRTKALAAIDATRWIPAQSRNRIRAMVASRPDWCVSRQRVWGVPITVFVHRKTGEPLRDQTVLNRIVAAVQAGGSDVWFTADPACFLAPEYNPTDFERVTDVLDVWFDSGCTHTFALEQRSDLQWPAALYLEGSDQHRGWFHSSLLESCGTRGRAPYEAVLTHGFVLAEDGQKMSKSLGNVVVPHDVVEKFGADILRLWVVGSDYLEDLRIGPEILKQTSDVYRRLRNTLRYLLGSLDGFTVAERISELSTMPALERWVLHRLWQLDALVHQCLHDYNFHTLFSELYAFCTVDLSAFYFDVRKDSLYCDRLDSPRRRATRTVFDILFQMLVRWLAPFLSFTAEEAWLTRYPLAADSVHLQVFLAIPATWRDNGLAVRWDRIRQIRRVITGALEGERLARRIGSSLQAAPLVYVTKKDRELLDGIDLADVALTSAVTVKEGSAPDGAYVLQDVQSVAVIPRLAEGEKCQRCWKILPDVGTPHGYWGLCGRCAGAVEPGTV</sequence>
<evidence type="ECO:0000256" key="4">
    <source>
        <dbReference type="ARBA" id="ARBA00022741"/>
    </source>
</evidence>
<dbReference type="InterPro" id="IPR009008">
    <property type="entry name" value="Val/Leu/Ile-tRNA-synth_edit"/>
</dbReference>
<gene>
    <name evidence="10" type="ORF">RIEGSTA812A_PEG_512</name>
</gene>
<keyword evidence="7 10" id="KW-0030">Aminoacyl-tRNA synthetase</keyword>
<dbReference type="Pfam" id="PF00133">
    <property type="entry name" value="tRNA-synt_1"/>
    <property type="match status" value="1"/>
</dbReference>
<dbReference type="InterPro" id="IPR002301">
    <property type="entry name" value="Ile-tRNA-ligase"/>
</dbReference>
<keyword evidence="4" id="KW-0547">Nucleotide-binding</keyword>
<dbReference type="EMBL" id="LR026963">
    <property type="protein sequence ID" value="VBB69039.1"/>
    <property type="molecule type" value="Genomic_DNA"/>
</dbReference>
<proteinExistence type="inferred from homology"/>
<dbReference type="CDD" id="cd07960">
    <property type="entry name" value="Anticodon_Ia_Ile_BEm"/>
    <property type="match status" value="1"/>
</dbReference>
<reference evidence="10" key="1">
    <citation type="submission" date="2018-10" db="EMBL/GenBank/DDBJ databases">
        <authorList>
            <person name="Gruber-Vodicka H."/>
            <person name="Jaeckle O."/>
        </authorList>
    </citation>
    <scope>NUCLEOTIDE SEQUENCE</scope>
</reference>
<dbReference type="GO" id="GO:0006428">
    <property type="term" value="P:isoleucyl-tRNA aminoacylation"/>
    <property type="evidence" value="ECO:0007669"/>
    <property type="project" value="InterPro"/>
</dbReference>
<evidence type="ECO:0000256" key="5">
    <source>
        <dbReference type="ARBA" id="ARBA00022840"/>
    </source>
</evidence>
<dbReference type="GO" id="GO:0004822">
    <property type="term" value="F:isoleucine-tRNA ligase activity"/>
    <property type="evidence" value="ECO:0007669"/>
    <property type="project" value="UniProtKB-EC"/>
</dbReference>
<dbReference type="InterPro" id="IPR033708">
    <property type="entry name" value="Anticodon_Ile_BEm"/>
</dbReference>
<dbReference type="EC" id="6.1.1.5" evidence="1"/>
<dbReference type="PANTHER" id="PTHR42765">
    <property type="entry name" value="SOLEUCYL-TRNA SYNTHETASE"/>
    <property type="match status" value="1"/>
</dbReference>
<dbReference type="InterPro" id="IPR002300">
    <property type="entry name" value="aa-tRNA-synth_Ia"/>
</dbReference>
<dbReference type="SUPFAM" id="SSF47323">
    <property type="entry name" value="Anticodon-binding domain of a subclass of class I aminoacyl-tRNA synthetases"/>
    <property type="match status" value="1"/>
</dbReference>
<dbReference type="Gene3D" id="1.10.730.20">
    <property type="match status" value="1"/>
</dbReference>
<dbReference type="GO" id="GO:0005829">
    <property type="term" value="C:cytosol"/>
    <property type="evidence" value="ECO:0007669"/>
    <property type="project" value="TreeGrafter"/>
</dbReference>
<keyword evidence="6" id="KW-0648">Protein biosynthesis</keyword>
<dbReference type="InterPro" id="IPR009080">
    <property type="entry name" value="tRNAsynth_Ia_anticodon-bd"/>
</dbReference>
<dbReference type="GO" id="GO:0005524">
    <property type="term" value="F:ATP binding"/>
    <property type="evidence" value="ECO:0007669"/>
    <property type="project" value="UniProtKB-KW"/>
</dbReference>
<dbReference type="InterPro" id="IPR013155">
    <property type="entry name" value="M/V/L/I-tRNA-synth_anticd-bd"/>
</dbReference>
<organism evidence="10">
    <name type="scientific">invertebrate metagenome</name>
    <dbReference type="NCBI Taxonomy" id="1711999"/>
    <lineage>
        <taxon>unclassified sequences</taxon>
        <taxon>metagenomes</taxon>
        <taxon>organismal metagenomes</taxon>
    </lineage>
</organism>
<evidence type="ECO:0000256" key="3">
    <source>
        <dbReference type="ARBA" id="ARBA00022598"/>
    </source>
</evidence>
<dbReference type="AlphaFoldDB" id="A0A484H581"/>
<evidence type="ECO:0000259" key="9">
    <source>
        <dbReference type="Pfam" id="PF08264"/>
    </source>
</evidence>
<evidence type="ECO:0000313" key="10">
    <source>
        <dbReference type="EMBL" id="VBB69039.1"/>
    </source>
</evidence>
<name>A0A484H581_9ZZZZ</name>
<accession>A0A484H581</accession>
<feature type="domain" description="Methionyl/Valyl/Leucyl/Isoleucyl-tRNA synthetase anticodon-binding" evidence="9">
    <location>
        <begin position="701"/>
        <end position="833"/>
    </location>
</feature>
<dbReference type="Gene3D" id="3.40.50.620">
    <property type="entry name" value="HUPs"/>
    <property type="match status" value="2"/>
</dbReference>
<protein>
    <recommendedName>
        <fullName evidence="1">isoleucine--tRNA ligase</fullName>
        <ecNumber evidence="1">6.1.1.5</ecNumber>
    </recommendedName>
</protein>
<dbReference type="Gene3D" id="3.90.740.10">
    <property type="entry name" value="Valyl/Leucyl/Isoleucyl-tRNA synthetase, editing domain"/>
    <property type="match status" value="1"/>
</dbReference>
<dbReference type="InterPro" id="IPR023585">
    <property type="entry name" value="Ile-tRNA-ligase_type1"/>
</dbReference>
<dbReference type="Gene3D" id="1.10.10.830">
    <property type="entry name" value="Ile-tRNA synthetase CP2 domain-like"/>
    <property type="match status" value="1"/>
</dbReference>
<dbReference type="PROSITE" id="PS00178">
    <property type="entry name" value="AA_TRNA_LIGASE_I"/>
    <property type="match status" value="1"/>
</dbReference>
<keyword evidence="5" id="KW-0067">ATP-binding</keyword>
<keyword evidence="2" id="KW-0963">Cytoplasm</keyword>
<dbReference type="GO" id="GO:0000049">
    <property type="term" value="F:tRNA binding"/>
    <property type="evidence" value="ECO:0007669"/>
    <property type="project" value="InterPro"/>
</dbReference>
<evidence type="ECO:0000256" key="1">
    <source>
        <dbReference type="ARBA" id="ARBA00013165"/>
    </source>
</evidence>
<dbReference type="Pfam" id="PF08264">
    <property type="entry name" value="Anticodon_1"/>
    <property type="match status" value="1"/>
</dbReference>